<dbReference type="OrthoDB" id="8119704at2759"/>
<dbReference type="GO" id="GO:0016787">
    <property type="term" value="F:hydrolase activity"/>
    <property type="evidence" value="ECO:0007669"/>
    <property type="project" value="UniProtKB-KW"/>
</dbReference>
<name>E1ZLZ4_CHLVA</name>
<comment type="similarity">
    <text evidence="1">Belongs to the peptidase S33 family.</text>
</comment>
<dbReference type="KEGG" id="cvr:CHLNCDRAFT_137091"/>
<protein>
    <recommendedName>
        <fullName evidence="3">AB hydrolase-1 domain-containing protein</fullName>
    </recommendedName>
</protein>
<feature type="domain" description="AB hydrolase-1" evidence="3">
    <location>
        <begin position="71"/>
        <end position="341"/>
    </location>
</feature>
<evidence type="ECO:0000256" key="1">
    <source>
        <dbReference type="ARBA" id="ARBA00010088"/>
    </source>
</evidence>
<dbReference type="Proteomes" id="UP000008141">
    <property type="component" value="Unassembled WGS sequence"/>
</dbReference>
<evidence type="ECO:0000259" key="3">
    <source>
        <dbReference type="Pfam" id="PF12697"/>
    </source>
</evidence>
<dbReference type="AlphaFoldDB" id="E1ZLZ4"/>
<dbReference type="Gene3D" id="3.40.50.1820">
    <property type="entry name" value="alpha/beta hydrolase"/>
    <property type="match status" value="1"/>
</dbReference>
<dbReference type="FunCoup" id="E1ZLZ4">
    <property type="interactions" value="1346"/>
</dbReference>
<dbReference type="OMA" id="QETWAFN"/>
<dbReference type="InParanoid" id="E1ZLZ4"/>
<dbReference type="PANTHER" id="PTHR43248:SF3">
    <property type="entry name" value="AB HYDROLASE-1 DOMAIN-CONTAINING PROTEIN"/>
    <property type="match status" value="1"/>
</dbReference>
<dbReference type="SUPFAM" id="SSF53474">
    <property type="entry name" value="alpha/beta-Hydrolases"/>
    <property type="match status" value="1"/>
</dbReference>
<dbReference type="STRING" id="554065.E1ZLZ4"/>
<dbReference type="InterPro" id="IPR000073">
    <property type="entry name" value="AB_hydrolase_1"/>
</dbReference>
<dbReference type="EMBL" id="GL433852">
    <property type="protein sequence ID" value="EFN53217.1"/>
    <property type="molecule type" value="Genomic_DNA"/>
</dbReference>
<evidence type="ECO:0000313" key="4">
    <source>
        <dbReference type="EMBL" id="EFN53217.1"/>
    </source>
</evidence>
<evidence type="ECO:0000256" key="2">
    <source>
        <dbReference type="ARBA" id="ARBA00022801"/>
    </source>
</evidence>
<dbReference type="PANTHER" id="PTHR43248">
    <property type="entry name" value="2-SUCCINYL-6-HYDROXY-2,4-CYCLOHEXADIENE-1-CARBOXYLATE SYNTHASE"/>
    <property type="match status" value="1"/>
</dbReference>
<dbReference type="Pfam" id="PF12697">
    <property type="entry name" value="Abhydrolase_6"/>
    <property type="match status" value="1"/>
</dbReference>
<reference evidence="4 5" key="1">
    <citation type="journal article" date="2010" name="Plant Cell">
        <title>The Chlorella variabilis NC64A genome reveals adaptation to photosymbiosis, coevolution with viruses, and cryptic sex.</title>
        <authorList>
            <person name="Blanc G."/>
            <person name="Duncan G."/>
            <person name="Agarkova I."/>
            <person name="Borodovsky M."/>
            <person name="Gurnon J."/>
            <person name="Kuo A."/>
            <person name="Lindquist E."/>
            <person name="Lucas S."/>
            <person name="Pangilinan J."/>
            <person name="Polle J."/>
            <person name="Salamov A."/>
            <person name="Terry A."/>
            <person name="Yamada T."/>
            <person name="Dunigan D.D."/>
            <person name="Grigoriev I.V."/>
            <person name="Claverie J.M."/>
            <person name="Van Etten J.L."/>
        </authorList>
    </citation>
    <scope>NUCLEOTIDE SEQUENCE [LARGE SCALE GENOMIC DNA]</scope>
    <source>
        <strain evidence="4 5">NC64A</strain>
    </source>
</reference>
<evidence type="ECO:0000313" key="5">
    <source>
        <dbReference type="Proteomes" id="UP000008141"/>
    </source>
</evidence>
<dbReference type="InterPro" id="IPR051601">
    <property type="entry name" value="Serine_prot/Carboxylest_S33"/>
</dbReference>
<dbReference type="RefSeq" id="XP_005845319.1">
    <property type="nucleotide sequence ID" value="XM_005845257.1"/>
</dbReference>
<dbReference type="GeneID" id="17352659"/>
<proteinExistence type="inferred from homology"/>
<dbReference type="InterPro" id="IPR029058">
    <property type="entry name" value="AB_hydrolase_fold"/>
</dbReference>
<sequence>MTLTAPGLLVDRAPSLYAPLLAALQRRAWLHGTGRLEKGVCSGNGLYYESVTGLAEGHAAAANQPPPHTAVVLHGLLGSGRNLRGMVAALCKQAAEQTGATWRGLLVDLRNHGKSAQLASLPPPHDLRCAAHDVVRLVQQQLGGRAPEALIGHSMGGKTALEVVRQLALPGAPVGQPKQVWVLDARPNSLHGAPDAATREVQHVLSTVQSIQLPLASRDALHQQLKERGLSTGLQQWLGSSLVPDGHGRFVWTFNVEGAAAMFDDYLTQDYSALLKSPPRGVTLHILRAMRSDRWDRETLAVVQGAVAATAQPAAVRGQTRYHELPDAGHWVHADNPKGLIKLLLPSLIEAAKQ</sequence>
<dbReference type="eggNOG" id="KOG2382">
    <property type="taxonomic scope" value="Eukaryota"/>
</dbReference>
<accession>E1ZLZ4</accession>
<keyword evidence="5" id="KW-1185">Reference proteome</keyword>
<gene>
    <name evidence="4" type="ORF">CHLNCDRAFT_137091</name>
</gene>
<keyword evidence="2" id="KW-0378">Hydrolase</keyword>
<organism evidence="5">
    <name type="scientific">Chlorella variabilis</name>
    <name type="common">Green alga</name>
    <dbReference type="NCBI Taxonomy" id="554065"/>
    <lineage>
        <taxon>Eukaryota</taxon>
        <taxon>Viridiplantae</taxon>
        <taxon>Chlorophyta</taxon>
        <taxon>core chlorophytes</taxon>
        <taxon>Trebouxiophyceae</taxon>
        <taxon>Chlorellales</taxon>
        <taxon>Chlorellaceae</taxon>
        <taxon>Chlorella clade</taxon>
        <taxon>Chlorella</taxon>
    </lineage>
</organism>